<sequence length="75" mass="8091">MADGKEVGAAQVDSIFIYPLKSCRGISVSEAALSSNADALARISLDLVNLTMRQDQMEEARDKAMGELREALMTS</sequence>
<dbReference type="EMBL" id="JACEIK010002002">
    <property type="protein sequence ID" value="MCD9558360.1"/>
    <property type="molecule type" value="Genomic_DNA"/>
</dbReference>
<reference evidence="1 2" key="1">
    <citation type="journal article" date="2021" name="BMC Genomics">
        <title>Datura genome reveals duplications of psychoactive alkaloid biosynthetic genes and high mutation rate following tissue culture.</title>
        <authorList>
            <person name="Rajewski A."/>
            <person name="Carter-House D."/>
            <person name="Stajich J."/>
            <person name="Litt A."/>
        </authorList>
    </citation>
    <scope>NUCLEOTIDE SEQUENCE [LARGE SCALE GENOMIC DNA]</scope>
    <source>
        <strain evidence="1">AR-01</strain>
    </source>
</reference>
<comment type="caution">
    <text evidence="1">The sequence shown here is derived from an EMBL/GenBank/DDBJ whole genome shotgun (WGS) entry which is preliminary data.</text>
</comment>
<organism evidence="1 2">
    <name type="scientific">Datura stramonium</name>
    <name type="common">Jimsonweed</name>
    <name type="synonym">Common thornapple</name>
    <dbReference type="NCBI Taxonomy" id="4076"/>
    <lineage>
        <taxon>Eukaryota</taxon>
        <taxon>Viridiplantae</taxon>
        <taxon>Streptophyta</taxon>
        <taxon>Embryophyta</taxon>
        <taxon>Tracheophyta</taxon>
        <taxon>Spermatophyta</taxon>
        <taxon>Magnoliopsida</taxon>
        <taxon>eudicotyledons</taxon>
        <taxon>Gunneridae</taxon>
        <taxon>Pentapetalae</taxon>
        <taxon>asterids</taxon>
        <taxon>lamiids</taxon>
        <taxon>Solanales</taxon>
        <taxon>Solanaceae</taxon>
        <taxon>Solanoideae</taxon>
        <taxon>Datureae</taxon>
        <taxon>Datura</taxon>
    </lineage>
</organism>
<name>A0ABS8UIU3_DATST</name>
<protein>
    <submittedName>
        <fullName evidence="1">Uncharacterized protein</fullName>
    </submittedName>
</protein>
<proteinExistence type="predicted"/>
<keyword evidence="2" id="KW-1185">Reference proteome</keyword>
<dbReference type="Proteomes" id="UP000823775">
    <property type="component" value="Unassembled WGS sequence"/>
</dbReference>
<gene>
    <name evidence="1" type="ORF">HAX54_015706</name>
</gene>
<accession>A0ABS8UIU3</accession>
<evidence type="ECO:0000313" key="2">
    <source>
        <dbReference type="Proteomes" id="UP000823775"/>
    </source>
</evidence>
<evidence type="ECO:0000313" key="1">
    <source>
        <dbReference type="EMBL" id="MCD9558360.1"/>
    </source>
</evidence>